<sequence length="499" mass="52479">MTMMSVDIPEAVQSFLRSASASIVIGTEKLAAADGSEVPTTDPATGAVLANISAGGAIDVDRAVDSASVAFQAWRRLSPAARGRILLDVADAIEAHAEELATLETLDNGKPLSESLYIDVSLASQIWRYFGGWTTKLAGRTLPVSPAVGEALVYTQREPLGVIGAIAPWNFPLLIASWKVAPALAAGNTVVLKPSEHTSLSALRLTEIALEAGLPPGVLNLVTGFGPEAGQALIDHPKVAKVSFTGSTETGRRIITASAPSIKKLTLELGGKSANIVFPDADLNAAAQGALAAIFLNQGQVCCAGSRLFVHRDVHDELVAELEAATRAIQLGHGLDESTEMGPLVSAMQLDRVEGFVRAGTREGATLVCGGEYPGGALSNGHFLTPTIFTDVRDDMSIATEEIFGPVLSVLTFDDEAEVVRRANSSAYGLAAGVWTDNLKRAHRVARELEAGTVWVNMYNMLDPAAPFGGYKASGYGRDLGEESLLGYTQTKSVWISLD</sequence>
<feature type="active site" evidence="3">
    <location>
        <position position="268"/>
    </location>
</feature>
<name>C1BDF8_RHOOB</name>
<dbReference type="PROSITE" id="PS00070">
    <property type="entry name" value="ALDEHYDE_DEHYDR_CYS"/>
    <property type="match status" value="1"/>
</dbReference>
<dbReference type="SUPFAM" id="SSF53720">
    <property type="entry name" value="ALDH-like"/>
    <property type="match status" value="1"/>
</dbReference>
<dbReference type="Gene3D" id="3.40.309.10">
    <property type="entry name" value="Aldehyde Dehydrogenase, Chain A, domain 2"/>
    <property type="match status" value="1"/>
</dbReference>
<dbReference type="PROSITE" id="PS00687">
    <property type="entry name" value="ALDEHYDE_DEHYDR_GLU"/>
    <property type="match status" value="1"/>
</dbReference>
<dbReference type="GO" id="GO:0004029">
    <property type="term" value="F:aldehyde dehydrogenase (NAD+) activity"/>
    <property type="evidence" value="ECO:0007669"/>
    <property type="project" value="UniProtKB-EC"/>
</dbReference>
<accession>C1BDF8</accession>
<evidence type="ECO:0000259" key="5">
    <source>
        <dbReference type="Pfam" id="PF00171"/>
    </source>
</evidence>
<organism evidence="6 7">
    <name type="scientific">Rhodococcus opacus (strain B4)</name>
    <dbReference type="NCBI Taxonomy" id="632772"/>
    <lineage>
        <taxon>Bacteria</taxon>
        <taxon>Bacillati</taxon>
        <taxon>Actinomycetota</taxon>
        <taxon>Actinomycetes</taxon>
        <taxon>Mycobacteriales</taxon>
        <taxon>Nocardiaceae</taxon>
        <taxon>Rhodococcus</taxon>
    </lineage>
</organism>
<dbReference type="HOGENOM" id="CLU_005391_0_1_11"/>
<comment type="similarity">
    <text evidence="1 4">Belongs to the aldehyde dehydrogenase family.</text>
</comment>
<reference evidence="6 7" key="1">
    <citation type="submission" date="2009-03" db="EMBL/GenBank/DDBJ databases">
        <title>Comparison of the complete genome sequences of Rhodococcus erythropolis PR4 and Rhodococcus opacus B4.</title>
        <authorList>
            <person name="Takarada H."/>
            <person name="Sekine M."/>
            <person name="Hosoyama A."/>
            <person name="Yamada R."/>
            <person name="Fujisawa T."/>
            <person name="Omata S."/>
            <person name="Shimizu A."/>
            <person name="Tsukatani N."/>
            <person name="Tanikawa S."/>
            <person name="Fujita N."/>
            <person name="Harayama S."/>
        </authorList>
    </citation>
    <scope>NUCLEOTIDE SEQUENCE [LARGE SCALE GENOMIC DNA]</scope>
    <source>
        <strain evidence="6 7">B4</strain>
        <plasmid evidence="6 7">pROB01</plasmid>
    </source>
</reference>
<evidence type="ECO:0000313" key="7">
    <source>
        <dbReference type="Proteomes" id="UP000002212"/>
    </source>
</evidence>
<evidence type="ECO:0000256" key="4">
    <source>
        <dbReference type="RuleBase" id="RU003345"/>
    </source>
</evidence>
<dbReference type="OrthoDB" id="6882680at2"/>
<dbReference type="PANTHER" id="PTHR11699">
    <property type="entry name" value="ALDEHYDE DEHYDROGENASE-RELATED"/>
    <property type="match status" value="1"/>
</dbReference>
<dbReference type="InterPro" id="IPR016162">
    <property type="entry name" value="Ald_DH_N"/>
</dbReference>
<evidence type="ECO:0000256" key="2">
    <source>
        <dbReference type="ARBA" id="ARBA00023002"/>
    </source>
</evidence>
<proteinExistence type="inferred from homology"/>
<dbReference type="InterPro" id="IPR016160">
    <property type="entry name" value="Ald_DH_CS_CYS"/>
</dbReference>
<protein>
    <submittedName>
        <fullName evidence="6">Aldehyde dehydrogenase</fullName>
        <ecNumber evidence="6">1.2.1.3</ecNumber>
    </submittedName>
</protein>
<dbReference type="InterPro" id="IPR029510">
    <property type="entry name" value="Ald_DH_CS_GLU"/>
</dbReference>
<dbReference type="KEGG" id="rop:ROP_pROB01-04030"/>
<feature type="domain" description="Aldehyde dehydrogenase" evidence="5">
    <location>
        <begin position="34"/>
        <end position="494"/>
    </location>
</feature>
<geneLocation type="plasmid" evidence="6 7">
    <name>pROB01</name>
</geneLocation>
<dbReference type="RefSeq" id="WP_012686931.1">
    <property type="nucleotide sequence ID" value="NC_012520.1"/>
</dbReference>
<dbReference type="InterPro" id="IPR016163">
    <property type="entry name" value="Ald_DH_C"/>
</dbReference>
<dbReference type="PATRIC" id="fig|632772.20.peg.8148"/>
<dbReference type="EC" id="1.2.1.3" evidence="6"/>
<dbReference type="FunFam" id="3.40.309.10:FF:000012">
    <property type="entry name" value="Betaine aldehyde dehydrogenase"/>
    <property type="match status" value="1"/>
</dbReference>
<evidence type="ECO:0000256" key="1">
    <source>
        <dbReference type="ARBA" id="ARBA00009986"/>
    </source>
</evidence>
<dbReference type="FunFam" id="3.40.605.10:FF:000026">
    <property type="entry name" value="Aldehyde dehydrogenase, putative"/>
    <property type="match status" value="1"/>
</dbReference>
<evidence type="ECO:0000313" key="6">
    <source>
        <dbReference type="EMBL" id="BAH55902.1"/>
    </source>
</evidence>
<dbReference type="EMBL" id="AP011116">
    <property type="protein sequence ID" value="BAH55902.1"/>
    <property type="molecule type" value="Genomic_DNA"/>
</dbReference>
<dbReference type="Pfam" id="PF00171">
    <property type="entry name" value="Aldedh"/>
    <property type="match status" value="1"/>
</dbReference>
<dbReference type="FunFam" id="3.40.605.10:FF:000007">
    <property type="entry name" value="NAD/NADP-dependent betaine aldehyde dehydrogenase"/>
    <property type="match status" value="1"/>
</dbReference>
<keyword evidence="6" id="KW-0614">Plasmid</keyword>
<dbReference type="Proteomes" id="UP000002212">
    <property type="component" value="Plasmid pROB01"/>
</dbReference>
<dbReference type="Gene3D" id="3.40.605.10">
    <property type="entry name" value="Aldehyde Dehydrogenase, Chain A, domain 1"/>
    <property type="match status" value="1"/>
</dbReference>
<evidence type="ECO:0000256" key="3">
    <source>
        <dbReference type="PROSITE-ProRule" id="PRU10007"/>
    </source>
</evidence>
<gene>
    <name evidence="6" type="ordered locus">ROP_pROB01-04030</name>
</gene>
<keyword evidence="2 4" id="KW-0560">Oxidoreductase</keyword>
<dbReference type="AlphaFoldDB" id="C1BDF8"/>
<dbReference type="InterPro" id="IPR016161">
    <property type="entry name" value="Ald_DH/histidinol_DH"/>
</dbReference>
<dbReference type="InterPro" id="IPR015590">
    <property type="entry name" value="Aldehyde_DH_dom"/>
</dbReference>